<name>A0A3M7S1H7_BRAPC</name>
<proteinExistence type="predicted"/>
<dbReference type="EMBL" id="REGN01002210">
    <property type="protein sequence ID" value="RNA29509.1"/>
    <property type="molecule type" value="Genomic_DNA"/>
</dbReference>
<gene>
    <name evidence="1" type="ORF">BpHYR1_047664</name>
</gene>
<dbReference type="AlphaFoldDB" id="A0A3M7S1H7"/>
<sequence length="115" mass="13864">MQRNFEKYKKMLNCIFFSLRQSLELVCTNFYNIKFNFLFCARNMMVNYYRILNVSPKSSLINRFYKKIKKTVLKKCNANTIFYCHAIKFDKALADWNGNLVLPFSHMKDIFEIKT</sequence>
<accession>A0A3M7S1H7</accession>
<reference evidence="1 2" key="1">
    <citation type="journal article" date="2018" name="Sci. Rep.">
        <title>Genomic signatures of local adaptation to the degree of environmental predictability in rotifers.</title>
        <authorList>
            <person name="Franch-Gras L."/>
            <person name="Hahn C."/>
            <person name="Garcia-Roger E.M."/>
            <person name="Carmona M.J."/>
            <person name="Serra M."/>
            <person name="Gomez A."/>
        </authorList>
    </citation>
    <scope>NUCLEOTIDE SEQUENCE [LARGE SCALE GENOMIC DNA]</scope>
    <source>
        <strain evidence="1">HYR1</strain>
    </source>
</reference>
<protein>
    <submittedName>
        <fullName evidence="1">Uncharacterized protein</fullName>
    </submittedName>
</protein>
<organism evidence="1 2">
    <name type="scientific">Brachionus plicatilis</name>
    <name type="common">Marine rotifer</name>
    <name type="synonym">Brachionus muelleri</name>
    <dbReference type="NCBI Taxonomy" id="10195"/>
    <lineage>
        <taxon>Eukaryota</taxon>
        <taxon>Metazoa</taxon>
        <taxon>Spiralia</taxon>
        <taxon>Gnathifera</taxon>
        <taxon>Rotifera</taxon>
        <taxon>Eurotatoria</taxon>
        <taxon>Monogononta</taxon>
        <taxon>Pseudotrocha</taxon>
        <taxon>Ploima</taxon>
        <taxon>Brachionidae</taxon>
        <taxon>Brachionus</taxon>
    </lineage>
</organism>
<dbReference type="Proteomes" id="UP000276133">
    <property type="component" value="Unassembled WGS sequence"/>
</dbReference>
<evidence type="ECO:0000313" key="1">
    <source>
        <dbReference type="EMBL" id="RNA29509.1"/>
    </source>
</evidence>
<evidence type="ECO:0000313" key="2">
    <source>
        <dbReference type="Proteomes" id="UP000276133"/>
    </source>
</evidence>
<keyword evidence="2" id="KW-1185">Reference proteome</keyword>
<comment type="caution">
    <text evidence="1">The sequence shown here is derived from an EMBL/GenBank/DDBJ whole genome shotgun (WGS) entry which is preliminary data.</text>
</comment>